<name>A0A1T4K585_9BACT</name>
<feature type="site" description="Important for activity" evidence="4 8">
    <location>
        <position position="118"/>
    </location>
</feature>
<comment type="subunit">
    <text evidence="4">Homodimer.</text>
</comment>
<evidence type="ECO:0000256" key="4">
    <source>
        <dbReference type="HAMAP-Rule" id="MF_00087"/>
    </source>
</evidence>
<dbReference type="PIRSF" id="PIRSF000445">
    <property type="entry name" value="4pyrrol_synth_GluRdtase"/>
    <property type="match status" value="1"/>
</dbReference>
<evidence type="ECO:0000256" key="8">
    <source>
        <dbReference type="PIRSR" id="PIRSR000445-4"/>
    </source>
</evidence>
<proteinExistence type="inferred from homology"/>
<evidence type="ECO:0000259" key="10">
    <source>
        <dbReference type="Pfam" id="PF05201"/>
    </source>
</evidence>
<dbReference type="GO" id="GO:0008883">
    <property type="term" value="F:glutamyl-tRNA reductase activity"/>
    <property type="evidence" value="ECO:0007669"/>
    <property type="project" value="UniProtKB-UniRule"/>
</dbReference>
<dbReference type="Gene3D" id="3.30.460.30">
    <property type="entry name" value="Glutamyl-tRNA reductase, N-terminal domain"/>
    <property type="match status" value="1"/>
</dbReference>
<dbReference type="InterPro" id="IPR006151">
    <property type="entry name" value="Shikm_DH/Glu-tRNA_Rdtase"/>
</dbReference>
<dbReference type="SUPFAM" id="SSF69742">
    <property type="entry name" value="Glutamyl tRNA-reductase catalytic, N-terminal domain"/>
    <property type="match status" value="1"/>
</dbReference>
<accession>A0A1T4K585</accession>
<dbReference type="FunFam" id="3.30.460.30:FF:000001">
    <property type="entry name" value="Glutamyl-tRNA reductase"/>
    <property type="match status" value="1"/>
</dbReference>
<protein>
    <recommendedName>
        <fullName evidence="4">Glutamyl-tRNA reductase</fullName>
        <shortName evidence="4">GluTR</shortName>
        <ecNumber evidence="4">1.2.1.70</ecNumber>
    </recommendedName>
</protein>
<dbReference type="Pfam" id="PF01488">
    <property type="entry name" value="Shikimate_DH"/>
    <property type="match status" value="1"/>
</dbReference>
<reference evidence="11 12" key="1">
    <citation type="submission" date="2017-02" db="EMBL/GenBank/DDBJ databases">
        <authorList>
            <person name="Peterson S.W."/>
        </authorList>
    </citation>
    <scope>NUCLEOTIDE SEQUENCE [LARGE SCALE GENOMIC DNA]</scope>
    <source>
        <strain evidence="11 12">DSM 22335</strain>
    </source>
</reference>
<comment type="miscellaneous">
    <text evidence="4">During catalysis, the active site Cys acts as a nucleophile attacking the alpha-carbonyl group of tRNA-bound glutamate with the formation of a thioester intermediate between enzyme and glutamate, and the concomitant release of tRNA(Glu). The thioester intermediate is finally reduced by direct hydride transfer from NADPH, to form the product GSA.</text>
</comment>
<keyword evidence="2 4" id="KW-0560">Oxidoreductase</keyword>
<dbReference type="HAMAP" id="MF_00087">
    <property type="entry name" value="Glu_tRNA_reductase"/>
    <property type="match status" value="1"/>
</dbReference>
<dbReference type="Proteomes" id="UP000190888">
    <property type="component" value="Unassembled WGS sequence"/>
</dbReference>
<dbReference type="PROSITE" id="PS00747">
    <property type="entry name" value="GLUTR"/>
    <property type="match status" value="1"/>
</dbReference>
<keyword evidence="3 4" id="KW-0627">Porphyrin biosynthesis</keyword>
<feature type="active site" description="Nucleophile" evidence="4 5">
    <location>
        <position position="73"/>
    </location>
</feature>
<evidence type="ECO:0000256" key="7">
    <source>
        <dbReference type="PIRSR" id="PIRSR000445-3"/>
    </source>
</evidence>
<evidence type="ECO:0000256" key="3">
    <source>
        <dbReference type="ARBA" id="ARBA00023244"/>
    </source>
</evidence>
<dbReference type="PANTHER" id="PTHR43013:SF1">
    <property type="entry name" value="GLUTAMYL-TRNA REDUCTASE"/>
    <property type="match status" value="1"/>
</dbReference>
<comment type="similarity">
    <text evidence="4">Belongs to the glutamyl-tRNA reductase family.</text>
</comment>
<evidence type="ECO:0000256" key="2">
    <source>
        <dbReference type="ARBA" id="ARBA00023002"/>
    </source>
</evidence>
<sequence length="427" mass="46821">MCLRRGLKGTFALSLEAKENSMEIDQFFVAGINYKKTDAAVRGQFAIGPEQYLSILQKARQYGLQEVFVLSTCNRTEIYGIAPSADHLTNLLCSETAGSQATFNSLCYIKEGRNAIHHIFSVAAGLDSQILGDYEIVGQMKLAVRTAKEQDMIGAFTERLFNTVLQASKVIKNETGLSGGTISVAFAAIQFIREKLAGQTGKNILVLGTGKIGRNTCRNLVDYLHTKQITLINRTEEKATELAEELGLQTAPYSQLNDQVQAADIIIVATNASTPVIMCEQLLLSSPKVLVDLSIPNNIDPAAAALPHITLANVDDLSRINDDTLNMRKAEVPKALVVIAAYLGEFLEWHSLRKHAPVLKAVKQKLHDMQSCGLYLSSYQSSNTMDTVDKAAIQKVVNNVALKMRDRNQPGCHYIEAINDFMTIGIN</sequence>
<comment type="domain">
    <text evidence="4">Possesses an unusual extended V-shaped dimeric structure with each monomer consisting of three distinct domains arranged along a curved 'spinal' alpha-helix. The N-terminal catalytic domain specifically recognizes the glutamate moiety of the substrate. The second domain is the NADPH-binding domain, and the third C-terminal domain is responsible for dimerization.</text>
</comment>
<dbReference type="InterPro" id="IPR000343">
    <property type="entry name" value="4pyrrol_synth_GluRdtase"/>
</dbReference>
<dbReference type="InterPro" id="IPR018214">
    <property type="entry name" value="GluRdtase_CS"/>
</dbReference>
<dbReference type="SUPFAM" id="SSF51735">
    <property type="entry name" value="NAD(P)-binding Rossmann-fold domains"/>
    <property type="match status" value="1"/>
</dbReference>
<evidence type="ECO:0000259" key="9">
    <source>
        <dbReference type="Pfam" id="PF01488"/>
    </source>
</evidence>
<dbReference type="EC" id="1.2.1.70" evidence="4"/>
<feature type="binding site" evidence="4 6">
    <location>
        <position position="139"/>
    </location>
    <ligand>
        <name>substrate</name>
    </ligand>
</feature>
<dbReference type="GO" id="GO:0019353">
    <property type="term" value="P:protoporphyrinogen IX biosynthetic process from glutamate"/>
    <property type="evidence" value="ECO:0007669"/>
    <property type="project" value="TreeGrafter"/>
</dbReference>
<dbReference type="EMBL" id="FUWH01000001">
    <property type="protein sequence ID" value="SJZ37618.1"/>
    <property type="molecule type" value="Genomic_DNA"/>
</dbReference>
<dbReference type="STRING" id="413434.SAMN04488132_101455"/>
<gene>
    <name evidence="4" type="primary">hemA</name>
    <name evidence="11" type="ORF">SAMN04488132_101455</name>
</gene>
<dbReference type="InterPro" id="IPR015895">
    <property type="entry name" value="4pyrrol_synth_GluRdtase_N"/>
</dbReference>
<evidence type="ECO:0000256" key="6">
    <source>
        <dbReference type="PIRSR" id="PIRSR000445-2"/>
    </source>
</evidence>
<comment type="function">
    <text evidence="4">Catalyzes the NADPH-dependent reduction of glutamyl-tRNA(Glu) to glutamate 1-semialdehyde (GSA).</text>
</comment>
<dbReference type="Pfam" id="PF05201">
    <property type="entry name" value="GlutR_N"/>
    <property type="match status" value="1"/>
</dbReference>
<comment type="pathway">
    <text evidence="4">Porphyrin-containing compound metabolism; protoporphyrin-IX biosynthesis; 5-aminolevulinate from L-glutamyl-tRNA(Glu): step 1/2.</text>
</comment>
<organism evidence="11 12">
    <name type="scientific">Sediminibacterium ginsengisoli</name>
    <dbReference type="NCBI Taxonomy" id="413434"/>
    <lineage>
        <taxon>Bacteria</taxon>
        <taxon>Pseudomonadati</taxon>
        <taxon>Bacteroidota</taxon>
        <taxon>Chitinophagia</taxon>
        <taxon>Chitinophagales</taxon>
        <taxon>Chitinophagaceae</taxon>
        <taxon>Sediminibacterium</taxon>
    </lineage>
</organism>
<evidence type="ECO:0000313" key="12">
    <source>
        <dbReference type="Proteomes" id="UP000190888"/>
    </source>
</evidence>
<dbReference type="GO" id="GO:0050661">
    <property type="term" value="F:NADP binding"/>
    <property type="evidence" value="ECO:0007669"/>
    <property type="project" value="InterPro"/>
</dbReference>
<evidence type="ECO:0000313" key="11">
    <source>
        <dbReference type="EMBL" id="SJZ37618.1"/>
    </source>
</evidence>
<feature type="domain" description="Quinate/shikimate 5-dehydrogenase/glutamyl-tRNA reductase" evidence="9">
    <location>
        <begin position="195"/>
        <end position="320"/>
    </location>
</feature>
<dbReference type="PANTHER" id="PTHR43013">
    <property type="entry name" value="GLUTAMYL-TRNA REDUCTASE"/>
    <property type="match status" value="1"/>
</dbReference>
<feature type="binding site" evidence="4 7">
    <location>
        <begin position="208"/>
        <end position="213"/>
    </location>
    <ligand>
        <name>NADP(+)</name>
        <dbReference type="ChEBI" id="CHEBI:58349"/>
    </ligand>
</feature>
<feature type="domain" description="Glutamyl-tRNA reductase N-terminal" evidence="10">
    <location>
        <begin position="31"/>
        <end position="175"/>
    </location>
</feature>
<evidence type="ECO:0000256" key="5">
    <source>
        <dbReference type="PIRSR" id="PIRSR000445-1"/>
    </source>
</evidence>
<dbReference type="InterPro" id="IPR036291">
    <property type="entry name" value="NAD(P)-bd_dom_sf"/>
</dbReference>
<keyword evidence="12" id="KW-1185">Reference proteome</keyword>
<evidence type="ECO:0000256" key="1">
    <source>
        <dbReference type="ARBA" id="ARBA00022857"/>
    </source>
</evidence>
<dbReference type="NCBIfam" id="TIGR01035">
    <property type="entry name" value="hemA"/>
    <property type="match status" value="1"/>
</dbReference>
<dbReference type="InterPro" id="IPR036343">
    <property type="entry name" value="GluRdtase_N_sf"/>
</dbReference>
<keyword evidence="1 4" id="KW-0521">NADP</keyword>
<feature type="binding site" evidence="4 6">
    <location>
        <begin position="72"/>
        <end position="75"/>
    </location>
    <ligand>
        <name>substrate</name>
    </ligand>
</feature>
<feature type="binding site" evidence="4 6">
    <location>
        <begin position="133"/>
        <end position="135"/>
    </location>
    <ligand>
        <name>substrate</name>
    </ligand>
</feature>
<dbReference type="Gene3D" id="3.40.50.720">
    <property type="entry name" value="NAD(P)-binding Rossmann-like Domain"/>
    <property type="match status" value="1"/>
</dbReference>
<dbReference type="UniPathway" id="UPA00251">
    <property type="reaction ID" value="UER00316"/>
</dbReference>
<dbReference type="AlphaFoldDB" id="A0A1T4K585"/>
<comment type="catalytic activity">
    <reaction evidence="4">
        <text>(S)-4-amino-5-oxopentanoate + tRNA(Glu) + NADP(+) = L-glutamyl-tRNA(Glu) + NADPH + H(+)</text>
        <dbReference type="Rhea" id="RHEA:12344"/>
        <dbReference type="Rhea" id="RHEA-COMP:9663"/>
        <dbReference type="Rhea" id="RHEA-COMP:9680"/>
        <dbReference type="ChEBI" id="CHEBI:15378"/>
        <dbReference type="ChEBI" id="CHEBI:57501"/>
        <dbReference type="ChEBI" id="CHEBI:57783"/>
        <dbReference type="ChEBI" id="CHEBI:58349"/>
        <dbReference type="ChEBI" id="CHEBI:78442"/>
        <dbReference type="ChEBI" id="CHEBI:78520"/>
        <dbReference type="EC" id="1.2.1.70"/>
    </reaction>
</comment>
<feature type="binding site" evidence="4 6">
    <location>
        <position position="128"/>
    </location>
    <ligand>
        <name>substrate</name>
    </ligand>
</feature>